<gene>
    <name evidence="2" type="ORF">Pflav_068270</name>
</gene>
<protein>
    <submittedName>
        <fullName evidence="2">Uncharacterized protein</fullName>
    </submittedName>
</protein>
<accession>A0A6F8Y2Y7</accession>
<keyword evidence="1" id="KW-0175">Coiled coil</keyword>
<keyword evidence="3" id="KW-1185">Reference proteome</keyword>
<evidence type="ECO:0000256" key="1">
    <source>
        <dbReference type="SAM" id="Coils"/>
    </source>
</evidence>
<dbReference type="Proteomes" id="UP000502508">
    <property type="component" value="Chromosome"/>
</dbReference>
<feature type="coiled-coil region" evidence="1">
    <location>
        <begin position="14"/>
        <end position="48"/>
    </location>
</feature>
<dbReference type="RefSeq" id="WP_173040578.1">
    <property type="nucleotide sequence ID" value="NZ_AP022870.1"/>
</dbReference>
<evidence type="ECO:0000313" key="3">
    <source>
        <dbReference type="Proteomes" id="UP000502508"/>
    </source>
</evidence>
<sequence length="59" mass="6569">MILALHSVPQLDSVEQLVAVVAELRAEVERLRVDNSRLRAENAELRHRLGLNSQRPAAG</sequence>
<reference evidence="2 3" key="1">
    <citation type="submission" date="2020-03" db="EMBL/GenBank/DDBJ databases">
        <title>Whole genome shotgun sequence of Phytohabitans flavus NBRC 107702.</title>
        <authorList>
            <person name="Komaki H."/>
            <person name="Tamura T."/>
        </authorList>
    </citation>
    <scope>NUCLEOTIDE SEQUENCE [LARGE SCALE GENOMIC DNA]</scope>
    <source>
        <strain evidence="2 3">NBRC 107702</strain>
    </source>
</reference>
<reference evidence="2 3" key="2">
    <citation type="submission" date="2020-03" db="EMBL/GenBank/DDBJ databases">
        <authorList>
            <person name="Ichikawa N."/>
            <person name="Kimura A."/>
            <person name="Kitahashi Y."/>
            <person name="Uohara A."/>
        </authorList>
    </citation>
    <scope>NUCLEOTIDE SEQUENCE [LARGE SCALE GENOMIC DNA]</scope>
    <source>
        <strain evidence="2 3">NBRC 107702</strain>
    </source>
</reference>
<name>A0A6F8Y2Y7_9ACTN</name>
<dbReference type="Gene3D" id="1.20.5.170">
    <property type="match status" value="1"/>
</dbReference>
<evidence type="ECO:0000313" key="2">
    <source>
        <dbReference type="EMBL" id="BCB80417.1"/>
    </source>
</evidence>
<dbReference type="AlphaFoldDB" id="A0A6F8Y2Y7"/>
<dbReference type="KEGG" id="pfla:Pflav_068270"/>
<organism evidence="2 3">
    <name type="scientific">Phytohabitans flavus</name>
    <dbReference type="NCBI Taxonomy" id="1076124"/>
    <lineage>
        <taxon>Bacteria</taxon>
        <taxon>Bacillati</taxon>
        <taxon>Actinomycetota</taxon>
        <taxon>Actinomycetes</taxon>
        <taxon>Micromonosporales</taxon>
        <taxon>Micromonosporaceae</taxon>
    </lineage>
</organism>
<dbReference type="EMBL" id="AP022870">
    <property type="protein sequence ID" value="BCB80417.1"/>
    <property type="molecule type" value="Genomic_DNA"/>
</dbReference>
<proteinExistence type="predicted"/>